<evidence type="ECO:0000313" key="1">
    <source>
        <dbReference type="EMBL" id="CAH9099224.1"/>
    </source>
</evidence>
<protein>
    <submittedName>
        <fullName evidence="1">Uncharacterized protein</fullName>
    </submittedName>
</protein>
<dbReference type="AlphaFoldDB" id="A0AAV0DIL4"/>
<dbReference type="EMBL" id="CAMAPF010000104">
    <property type="protein sequence ID" value="CAH9099224.1"/>
    <property type="molecule type" value="Genomic_DNA"/>
</dbReference>
<evidence type="ECO:0000313" key="2">
    <source>
        <dbReference type="Proteomes" id="UP001152523"/>
    </source>
</evidence>
<comment type="caution">
    <text evidence="1">The sequence shown here is derived from an EMBL/GenBank/DDBJ whole genome shotgun (WGS) entry which is preliminary data.</text>
</comment>
<reference evidence="1" key="1">
    <citation type="submission" date="2022-07" db="EMBL/GenBank/DDBJ databases">
        <authorList>
            <person name="Macas J."/>
            <person name="Novak P."/>
            <person name="Neumann P."/>
        </authorList>
    </citation>
    <scope>NUCLEOTIDE SEQUENCE</scope>
</reference>
<gene>
    <name evidence="1" type="ORF">CEPIT_LOCUS14860</name>
</gene>
<sequence>MSKLFPSDAIVVFTVLIGREKWKQVNICGSIKVSCGGYDEFDVFKKDENDVVKLLQGRKGLPILVGSGVFESCSSLDIICDLKDVTCCPPLEIKGYVKWSAEILNYS</sequence>
<keyword evidence="2" id="KW-1185">Reference proteome</keyword>
<dbReference type="Proteomes" id="UP001152523">
    <property type="component" value="Unassembled WGS sequence"/>
</dbReference>
<organism evidence="1 2">
    <name type="scientific">Cuscuta epithymum</name>
    <dbReference type="NCBI Taxonomy" id="186058"/>
    <lineage>
        <taxon>Eukaryota</taxon>
        <taxon>Viridiplantae</taxon>
        <taxon>Streptophyta</taxon>
        <taxon>Embryophyta</taxon>
        <taxon>Tracheophyta</taxon>
        <taxon>Spermatophyta</taxon>
        <taxon>Magnoliopsida</taxon>
        <taxon>eudicotyledons</taxon>
        <taxon>Gunneridae</taxon>
        <taxon>Pentapetalae</taxon>
        <taxon>asterids</taxon>
        <taxon>lamiids</taxon>
        <taxon>Solanales</taxon>
        <taxon>Convolvulaceae</taxon>
        <taxon>Cuscuteae</taxon>
        <taxon>Cuscuta</taxon>
        <taxon>Cuscuta subgen. Cuscuta</taxon>
    </lineage>
</organism>
<proteinExistence type="predicted"/>
<accession>A0AAV0DIL4</accession>
<name>A0AAV0DIL4_9ASTE</name>